<evidence type="ECO:0000256" key="2">
    <source>
        <dbReference type="ARBA" id="ARBA00022741"/>
    </source>
</evidence>
<keyword evidence="4" id="KW-0418">Kinase</keyword>
<dbReference type="SUPFAM" id="SSF52540">
    <property type="entry name" value="P-loop containing nucleoside triphosphate hydrolases"/>
    <property type="match status" value="1"/>
</dbReference>
<dbReference type="GO" id="GO:0005524">
    <property type="term" value="F:ATP binding"/>
    <property type="evidence" value="ECO:0007669"/>
    <property type="project" value="UniProtKB-KW"/>
</dbReference>
<dbReference type="GO" id="GO:0015937">
    <property type="term" value="P:coenzyme A biosynthetic process"/>
    <property type="evidence" value="ECO:0007669"/>
    <property type="project" value="InterPro"/>
</dbReference>
<dbReference type="InterPro" id="IPR027417">
    <property type="entry name" value="P-loop_NTPase"/>
</dbReference>
<dbReference type="EMBL" id="PDCK01000044">
    <property type="protein sequence ID" value="PRQ23162.1"/>
    <property type="molecule type" value="Genomic_DNA"/>
</dbReference>
<dbReference type="AlphaFoldDB" id="A0A2P6PMK2"/>
<keyword evidence="3" id="KW-0067">ATP-binding</keyword>
<dbReference type="InterPro" id="IPR001977">
    <property type="entry name" value="Depp_CoAkinase"/>
</dbReference>
<gene>
    <name evidence="4" type="ORF">RchiOBHm_Chr6g0258301</name>
</gene>
<dbReference type="Gramene" id="PRQ23162">
    <property type="protein sequence ID" value="PRQ23162"/>
    <property type="gene ID" value="RchiOBHm_Chr6g0258301"/>
</dbReference>
<proteinExistence type="predicted"/>
<sequence length="125" mass="14264">MAHEIHVLDADLVACDVLKKGTGGWKKSAFGQGILLPDGKLWLKGFKVIVLDIPLLFEAKMDTWRKPIIVVWVDPETQLQRLKCKNHIHAHNICIQVLTTITKELKFTFSNHRHGVHLCSCKHDH</sequence>
<evidence type="ECO:0000256" key="3">
    <source>
        <dbReference type="ARBA" id="ARBA00022840"/>
    </source>
</evidence>
<evidence type="ECO:0000313" key="5">
    <source>
        <dbReference type="Proteomes" id="UP000238479"/>
    </source>
</evidence>
<comment type="pathway">
    <text evidence="1">Cofactor biosynthesis; coenzyme A biosynthesis.</text>
</comment>
<dbReference type="Pfam" id="PF01121">
    <property type="entry name" value="CoaE"/>
    <property type="match status" value="1"/>
</dbReference>
<accession>A0A2P6PMK2</accession>
<evidence type="ECO:0000256" key="1">
    <source>
        <dbReference type="ARBA" id="ARBA00004724"/>
    </source>
</evidence>
<name>A0A2P6PMK2_ROSCH</name>
<dbReference type="PANTHER" id="PTHR10695">
    <property type="entry name" value="DEPHOSPHO-COA KINASE-RELATED"/>
    <property type="match status" value="1"/>
</dbReference>
<comment type="caution">
    <text evidence="4">The sequence shown here is derived from an EMBL/GenBank/DDBJ whole genome shotgun (WGS) entry which is preliminary data.</text>
</comment>
<keyword evidence="5" id="KW-1185">Reference proteome</keyword>
<dbReference type="PANTHER" id="PTHR10695:SF46">
    <property type="entry name" value="BIFUNCTIONAL COENZYME A SYNTHASE-RELATED"/>
    <property type="match status" value="1"/>
</dbReference>
<dbReference type="Gene3D" id="3.40.50.300">
    <property type="entry name" value="P-loop containing nucleotide triphosphate hydrolases"/>
    <property type="match status" value="1"/>
</dbReference>
<dbReference type="Proteomes" id="UP000238479">
    <property type="component" value="Chromosome 6"/>
</dbReference>
<dbReference type="CDD" id="cd02022">
    <property type="entry name" value="DPCK"/>
    <property type="match status" value="1"/>
</dbReference>
<dbReference type="STRING" id="74649.A0A2P6PMK2"/>
<dbReference type="EC" id="2.7.1.24" evidence="4"/>
<reference evidence="4 5" key="1">
    <citation type="journal article" date="2018" name="Nat. Genet.">
        <title>The Rosa genome provides new insights in the design of modern roses.</title>
        <authorList>
            <person name="Bendahmane M."/>
        </authorList>
    </citation>
    <scope>NUCLEOTIDE SEQUENCE [LARGE SCALE GENOMIC DNA]</scope>
    <source>
        <strain evidence="5">cv. Old Blush</strain>
    </source>
</reference>
<evidence type="ECO:0000313" key="4">
    <source>
        <dbReference type="EMBL" id="PRQ23162.1"/>
    </source>
</evidence>
<protein>
    <submittedName>
        <fullName evidence="4">Putative dephospho-CoA kinase</fullName>
        <ecNumber evidence="4">2.7.1.24</ecNumber>
    </submittedName>
</protein>
<keyword evidence="2" id="KW-0547">Nucleotide-binding</keyword>
<dbReference type="GO" id="GO:0004140">
    <property type="term" value="F:dephospho-CoA kinase activity"/>
    <property type="evidence" value="ECO:0007669"/>
    <property type="project" value="UniProtKB-EC"/>
</dbReference>
<keyword evidence="4" id="KW-0808">Transferase</keyword>
<organism evidence="4 5">
    <name type="scientific">Rosa chinensis</name>
    <name type="common">China rose</name>
    <dbReference type="NCBI Taxonomy" id="74649"/>
    <lineage>
        <taxon>Eukaryota</taxon>
        <taxon>Viridiplantae</taxon>
        <taxon>Streptophyta</taxon>
        <taxon>Embryophyta</taxon>
        <taxon>Tracheophyta</taxon>
        <taxon>Spermatophyta</taxon>
        <taxon>Magnoliopsida</taxon>
        <taxon>eudicotyledons</taxon>
        <taxon>Gunneridae</taxon>
        <taxon>Pentapetalae</taxon>
        <taxon>rosids</taxon>
        <taxon>fabids</taxon>
        <taxon>Rosales</taxon>
        <taxon>Rosaceae</taxon>
        <taxon>Rosoideae</taxon>
        <taxon>Rosoideae incertae sedis</taxon>
        <taxon>Rosa</taxon>
    </lineage>
</organism>